<dbReference type="InterPro" id="IPR005119">
    <property type="entry name" value="LysR_subst-bd"/>
</dbReference>
<reference evidence="7" key="1">
    <citation type="submission" date="2015-09" db="EMBL/GenBank/DDBJ databases">
        <authorList>
            <person name="Rodrigo-Torres L."/>
            <person name="Arahal D.R."/>
        </authorList>
    </citation>
    <scope>NUCLEOTIDE SEQUENCE [LARGE SCALE GENOMIC DNA]</scope>
    <source>
        <strain evidence="7">CECT 4293</strain>
    </source>
</reference>
<keyword evidence="4" id="KW-0804">Transcription</keyword>
<protein>
    <submittedName>
        <fullName evidence="6">HTH-type transcriptional regulator YofA</fullName>
    </submittedName>
</protein>
<comment type="similarity">
    <text evidence="1">Belongs to the LysR transcriptional regulatory family.</text>
</comment>
<dbReference type="AlphaFoldDB" id="A0A0P1E9X7"/>
<dbReference type="SUPFAM" id="SSF53850">
    <property type="entry name" value="Periplasmic binding protein-like II"/>
    <property type="match status" value="1"/>
</dbReference>
<evidence type="ECO:0000256" key="2">
    <source>
        <dbReference type="ARBA" id="ARBA00023015"/>
    </source>
</evidence>
<dbReference type="PROSITE" id="PS50931">
    <property type="entry name" value="HTH_LYSR"/>
    <property type="match status" value="1"/>
</dbReference>
<accession>A0A0P1E9X7</accession>
<evidence type="ECO:0000313" key="6">
    <source>
        <dbReference type="EMBL" id="CUH45505.1"/>
    </source>
</evidence>
<dbReference type="CDD" id="cd05466">
    <property type="entry name" value="PBP2_LTTR_substrate"/>
    <property type="match status" value="1"/>
</dbReference>
<dbReference type="SMART" id="SM00421">
    <property type="entry name" value="HTH_LUXR"/>
    <property type="match status" value="1"/>
</dbReference>
<dbReference type="InterPro" id="IPR000847">
    <property type="entry name" value="LysR_HTH_N"/>
</dbReference>
<keyword evidence="7" id="KW-1185">Reference proteome</keyword>
<organism evidence="6 7">
    <name type="scientific">Ruegeria atlantica</name>
    <dbReference type="NCBI Taxonomy" id="81569"/>
    <lineage>
        <taxon>Bacteria</taxon>
        <taxon>Pseudomonadati</taxon>
        <taxon>Pseudomonadota</taxon>
        <taxon>Alphaproteobacteria</taxon>
        <taxon>Rhodobacterales</taxon>
        <taxon>Roseobacteraceae</taxon>
        <taxon>Ruegeria</taxon>
    </lineage>
</organism>
<dbReference type="Pfam" id="PF03466">
    <property type="entry name" value="LysR_substrate"/>
    <property type="match status" value="1"/>
</dbReference>
<dbReference type="SUPFAM" id="SSF46785">
    <property type="entry name" value="Winged helix' DNA-binding domain"/>
    <property type="match status" value="1"/>
</dbReference>
<dbReference type="EMBL" id="CYPS01000067">
    <property type="protein sequence ID" value="CUH45505.1"/>
    <property type="molecule type" value="Genomic_DNA"/>
</dbReference>
<dbReference type="Pfam" id="PF00126">
    <property type="entry name" value="HTH_1"/>
    <property type="match status" value="1"/>
</dbReference>
<keyword evidence="2" id="KW-0805">Transcription regulation</keyword>
<dbReference type="Gene3D" id="3.40.190.10">
    <property type="entry name" value="Periplasmic binding protein-like II"/>
    <property type="match status" value="2"/>
</dbReference>
<feature type="domain" description="HTH lysR-type" evidence="5">
    <location>
        <begin position="5"/>
        <end position="62"/>
    </location>
</feature>
<dbReference type="Proteomes" id="UP000050786">
    <property type="component" value="Unassembled WGS sequence"/>
</dbReference>
<sequence>MSKSLSLRWLEIFQLIAKSGSIQQVASETGLSISTVSNHLRSLENALGIDLVDHGRRPMGLTPAGEVFARYVRDGLTVLKRGEAEIRTGNWQHATDLRLALIDDFDNQIAPDMVRFLAQALPRCNFRHYTRPSHEILAKLQEHKLDVGVATRPPGRTEGLIEYPLMRDPFLVVLPNSFEGSPEELFHPDADLPLLRYSRDYVIGKQIEIQLARSKFSLPNRFELECNQSIIGLVAQGSGWAITTAACFHRTQRFHNSVKAMPFPGRNFVRTVSLFTTEVYPVTTSELIQKVMVKLIRQHFTRPMCAKHPWLKNDFRTMEGEAA</sequence>
<proteinExistence type="inferred from homology"/>
<dbReference type="PANTHER" id="PTHR30126:SF40">
    <property type="entry name" value="HTH-TYPE TRANSCRIPTIONAL REGULATOR GLTR"/>
    <property type="match status" value="1"/>
</dbReference>
<dbReference type="InterPro" id="IPR011991">
    <property type="entry name" value="ArsR-like_HTH"/>
</dbReference>
<dbReference type="Gene3D" id="1.10.10.10">
    <property type="entry name" value="Winged helix-like DNA-binding domain superfamily/Winged helix DNA-binding domain"/>
    <property type="match status" value="1"/>
</dbReference>
<dbReference type="RefSeq" id="WP_058275416.1">
    <property type="nucleotide sequence ID" value="NZ_CYPS01000067.1"/>
</dbReference>
<keyword evidence="3" id="KW-0238">DNA-binding</keyword>
<dbReference type="CDD" id="cd00090">
    <property type="entry name" value="HTH_ARSR"/>
    <property type="match status" value="1"/>
</dbReference>
<dbReference type="GO" id="GO:0003700">
    <property type="term" value="F:DNA-binding transcription factor activity"/>
    <property type="evidence" value="ECO:0007669"/>
    <property type="project" value="InterPro"/>
</dbReference>
<evidence type="ECO:0000256" key="4">
    <source>
        <dbReference type="ARBA" id="ARBA00023163"/>
    </source>
</evidence>
<evidence type="ECO:0000256" key="3">
    <source>
        <dbReference type="ARBA" id="ARBA00023125"/>
    </source>
</evidence>
<dbReference type="GO" id="GO:0000976">
    <property type="term" value="F:transcription cis-regulatory region binding"/>
    <property type="evidence" value="ECO:0007669"/>
    <property type="project" value="TreeGrafter"/>
</dbReference>
<dbReference type="InterPro" id="IPR000792">
    <property type="entry name" value="Tscrpt_reg_LuxR_C"/>
</dbReference>
<dbReference type="InterPro" id="IPR036390">
    <property type="entry name" value="WH_DNA-bd_sf"/>
</dbReference>
<dbReference type="PANTHER" id="PTHR30126">
    <property type="entry name" value="HTH-TYPE TRANSCRIPTIONAL REGULATOR"/>
    <property type="match status" value="1"/>
</dbReference>
<dbReference type="InterPro" id="IPR036388">
    <property type="entry name" value="WH-like_DNA-bd_sf"/>
</dbReference>
<name>A0A0P1E9X7_9RHOB</name>
<evidence type="ECO:0000256" key="1">
    <source>
        <dbReference type="ARBA" id="ARBA00009437"/>
    </source>
</evidence>
<evidence type="ECO:0000259" key="5">
    <source>
        <dbReference type="PROSITE" id="PS50931"/>
    </source>
</evidence>
<evidence type="ECO:0000313" key="7">
    <source>
        <dbReference type="Proteomes" id="UP000050786"/>
    </source>
</evidence>
<gene>
    <name evidence="6" type="primary">yofA_2</name>
    <name evidence="6" type="ORF">RUM4293_04421</name>
</gene>